<evidence type="ECO:0000313" key="2">
    <source>
        <dbReference type="Proteomes" id="UP000033866"/>
    </source>
</evidence>
<dbReference type="EMBL" id="LBPV01000039">
    <property type="protein sequence ID" value="KKP64809.1"/>
    <property type="molecule type" value="Genomic_DNA"/>
</dbReference>
<gene>
    <name evidence="1" type="ORF">UR61_C0039G0006</name>
</gene>
<sequence>MINIAQLTKSQVTDFETTIETLFNTFFEKKIKEGGYIATWVATVSSYNSTDLTANVYLPNDLINIIPNIKNKSNVSLNSGDTIELHSRTGKLGNSYIAVKY</sequence>
<dbReference type="AlphaFoldDB" id="A0A0G0B643"/>
<accession>A0A0G0B643</accession>
<proteinExistence type="predicted"/>
<name>A0A0G0B643_9BACT</name>
<reference evidence="1 2" key="1">
    <citation type="journal article" date="2015" name="Nature">
        <title>rRNA introns, odd ribosomes, and small enigmatic genomes across a large radiation of phyla.</title>
        <authorList>
            <person name="Brown C.T."/>
            <person name="Hug L.A."/>
            <person name="Thomas B.C."/>
            <person name="Sharon I."/>
            <person name="Castelle C.J."/>
            <person name="Singh A."/>
            <person name="Wilkins M.J."/>
            <person name="Williams K.H."/>
            <person name="Banfield J.F."/>
        </authorList>
    </citation>
    <scope>NUCLEOTIDE SEQUENCE [LARGE SCALE GENOMIC DNA]</scope>
</reference>
<dbReference type="Proteomes" id="UP000033866">
    <property type="component" value="Unassembled WGS sequence"/>
</dbReference>
<evidence type="ECO:0000313" key="1">
    <source>
        <dbReference type="EMBL" id="KKP64809.1"/>
    </source>
</evidence>
<organism evidence="1 2">
    <name type="scientific">candidate division WS6 bacterium GW2011_GWE1_34_7</name>
    <dbReference type="NCBI Taxonomy" id="1619093"/>
    <lineage>
        <taxon>Bacteria</taxon>
        <taxon>Candidatus Dojkabacteria</taxon>
    </lineage>
</organism>
<comment type="caution">
    <text evidence="1">The sequence shown here is derived from an EMBL/GenBank/DDBJ whole genome shotgun (WGS) entry which is preliminary data.</text>
</comment>
<protein>
    <submittedName>
        <fullName evidence="1">Uncharacterized protein</fullName>
    </submittedName>
</protein>